<dbReference type="HOGENOM" id="CLU_2956186_0_0_9"/>
<gene>
    <name evidence="1" type="ORF">PBOR_25330</name>
</gene>
<accession>A0A089LL92</accession>
<dbReference type="EMBL" id="CP009285">
    <property type="protein sequence ID" value="AIQ59903.1"/>
    <property type="molecule type" value="Genomic_DNA"/>
</dbReference>
<proteinExistence type="predicted"/>
<reference evidence="1" key="1">
    <citation type="submission" date="2014-08" db="EMBL/GenBank/DDBJ databases">
        <title>Comparative genomics of the Paenibacillus odorifer group.</title>
        <authorList>
            <person name="den Bakker H.C."/>
            <person name="Tsai Y.-C.Y.-C."/>
            <person name="Martin N."/>
            <person name="Korlach J."/>
            <person name="Wiedmann M."/>
        </authorList>
    </citation>
    <scope>NUCLEOTIDE SEQUENCE [LARGE SCALE GENOMIC DNA]</scope>
    <source>
        <strain evidence="1">DSM 13188</strain>
    </source>
</reference>
<dbReference type="AlphaFoldDB" id="A0A089LL92"/>
<keyword evidence="2" id="KW-1185">Reference proteome</keyword>
<evidence type="ECO:0000313" key="1">
    <source>
        <dbReference type="EMBL" id="AIQ59903.1"/>
    </source>
</evidence>
<dbReference type="KEGG" id="pbd:PBOR_25330"/>
<protein>
    <submittedName>
        <fullName evidence="1">Uncharacterized protein</fullName>
    </submittedName>
</protein>
<sequence>MNMNIKHGVFSLSPYEFPVIADGEIRRGLFEAGQVMHSGWRVKILIEWIRGILAVSSIY</sequence>
<evidence type="ECO:0000313" key="2">
    <source>
        <dbReference type="Proteomes" id="UP000029518"/>
    </source>
</evidence>
<organism evidence="1 2">
    <name type="scientific">Paenibacillus borealis</name>
    <dbReference type="NCBI Taxonomy" id="160799"/>
    <lineage>
        <taxon>Bacteria</taxon>
        <taxon>Bacillati</taxon>
        <taxon>Bacillota</taxon>
        <taxon>Bacilli</taxon>
        <taxon>Bacillales</taxon>
        <taxon>Paenibacillaceae</taxon>
        <taxon>Paenibacillus</taxon>
    </lineage>
</organism>
<name>A0A089LL92_PAEBO</name>
<dbReference type="Proteomes" id="UP000029518">
    <property type="component" value="Chromosome"/>
</dbReference>